<evidence type="ECO:0000313" key="1">
    <source>
        <dbReference type="EMBL" id="KAF7638976.1"/>
    </source>
</evidence>
<evidence type="ECO:0000313" key="2">
    <source>
        <dbReference type="Proteomes" id="UP000605970"/>
    </source>
</evidence>
<comment type="caution">
    <text evidence="1">The sequence shown here is derived from an EMBL/GenBank/DDBJ whole genome shotgun (WGS) entry which is preliminary data.</text>
</comment>
<accession>A0A8T0A109</accession>
<dbReference type="Proteomes" id="UP000605970">
    <property type="component" value="Unassembled WGS sequence"/>
</dbReference>
<protein>
    <submittedName>
        <fullName evidence="1">Uncharacterized protein</fullName>
    </submittedName>
</protein>
<dbReference type="EMBL" id="JABEBT010000008">
    <property type="protein sequence ID" value="KAF7638976.1"/>
    <property type="molecule type" value="Genomic_DNA"/>
</dbReference>
<reference evidence="1" key="1">
    <citation type="journal article" date="2020" name="Ecol. Evol.">
        <title>Genome structure and content of the rice root-knot nematode (Meloidogyne graminicola).</title>
        <authorList>
            <person name="Phan N.T."/>
            <person name="Danchin E.G.J."/>
            <person name="Klopp C."/>
            <person name="Perfus-Barbeoch L."/>
            <person name="Kozlowski D.K."/>
            <person name="Koutsovoulos G.D."/>
            <person name="Lopez-Roques C."/>
            <person name="Bouchez O."/>
            <person name="Zahm M."/>
            <person name="Besnard G."/>
            <person name="Bellafiore S."/>
        </authorList>
    </citation>
    <scope>NUCLEOTIDE SEQUENCE</scope>
    <source>
        <strain evidence="1">VN-18</strain>
    </source>
</reference>
<keyword evidence="2" id="KW-1185">Reference proteome</keyword>
<proteinExistence type="predicted"/>
<name>A0A8T0A109_9BILA</name>
<dbReference type="AlphaFoldDB" id="A0A8T0A109"/>
<sequence length="23" mass="2845">MHNYLILILIVLLYYLKKLKIII</sequence>
<organism evidence="1 2">
    <name type="scientific">Meloidogyne graminicola</name>
    <dbReference type="NCBI Taxonomy" id="189291"/>
    <lineage>
        <taxon>Eukaryota</taxon>
        <taxon>Metazoa</taxon>
        <taxon>Ecdysozoa</taxon>
        <taxon>Nematoda</taxon>
        <taxon>Chromadorea</taxon>
        <taxon>Rhabditida</taxon>
        <taxon>Tylenchina</taxon>
        <taxon>Tylenchomorpha</taxon>
        <taxon>Tylenchoidea</taxon>
        <taxon>Meloidogynidae</taxon>
        <taxon>Meloidogyninae</taxon>
        <taxon>Meloidogyne</taxon>
    </lineage>
</organism>
<gene>
    <name evidence="1" type="ORF">Mgra_00001502</name>
</gene>